<keyword evidence="5" id="KW-0028">Amino-acid biosynthesis</keyword>
<dbReference type="CDD" id="cd18130">
    <property type="entry name" value="ASADH_C_arch_fung_like"/>
    <property type="match status" value="1"/>
</dbReference>
<evidence type="ECO:0000256" key="9">
    <source>
        <dbReference type="ARBA" id="ARBA00049950"/>
    </source>
</evidence>
<dbReference type="GeneID" id="40310528"/>
<keyword evidence="7" id="KW-0560">Oxidoreductase</keyword>
<comment type="similarity">
    <text evidence="3">Belongs to the aspartate-semialdehyde dehydrogenase family.</text>
</comment>
<evidence type="ECO:0000256" key="7">
    <source>
        <dbReference type="ARBA" id="ARBA00023002"/>
    </source>
</evidence>
<sequence>MSSAGRVNQQDGSATLAGAGAAVGEDGRVKVGIIGATGAVGQRFVSLLHGHPYFRVAALGASDRSAGKPYGSVVTWRLDDDAPLTEDIRGMTVLNCTPAPFKERGCVIIFSALDAAAADTLEDVFAAEGFIVFSNAKSHRMDSDVPILLPYVNAPLLEVVRGQKHYAKTGGAIVTNANCASTGLSVALKPLLDKWGIKRLAIATLQAISGAGYPGLSAMDMIDNVIPFISGEEEKLEREPQKILGTLSEGSREILSSPFESVAMCHRVPVIDGHTVTVIVDFPANAFPESSDASDISAQITDAFRAFQPPADVAGLPSCPAEVICVCEHPSRPQPRVDRPRGGGMTVSVGPVKAKYVAHASAWTAKFTTLVHNTLLGAAGCSILNAELALQRGLVLDGKGQALRPPSSGATQSRGSVNGVGSPRGKRQKCDNGL</sequence>
<protein>
    <recommendedName>
        <fullName evidence="10">Aspartate-semialdehyde dehydrogenase</fullName>
        <ecNumber evidence="4">1.2.1.11</ecNumber>
    </recommendedName>
</protein>
<dbReference type="GO" id="GO:0004073">
    <property type="term" value="F:aspartate-semialdehyde dehydrogenase activity"/>
    <property type="evidence" value="ECO:0007669"/>
    <property type="project" value="UniProtKB-EC"/>
</dbReference>
<dbReference type="InterPro" id="IPR051823">
    <property type="entry name" value="ASADH-related"/>
</dbReference>
<dbReference type="STRING" id="94643.A0A2A9MBU4"/>
<dbReference type="Pfam" id="PF02774">
    <property type="entry name" value="Semialdhyde_dhC"/>
    <property type="match status" value="1"/>
</dbReference>
<gene>
    <name evidence="13" type="ORF">BESB_055990</name>
</gene>
<comment type="catalytic activity">
    <reaction evidence="8">
        <text>L-aspartate 4-semialdehyde + phosphate + NADP(+) = 4-phospho-L-aspartate + NADPH + H(+)</text>
        <dbReference type="Rhea" id="RHEA:24284"/>
        <dbReference type="ChEBI" id="CHEBI:15378"/>
        <dbReference type="ChEBI" id="CHEBI:43474"/>
        <dbReference type="ChEBI" id="CHEBI:57535"/>
        <dbReference type="ChEBI" id="CHEBI:57783"/>
        <dbReference type="ChEBI" id="CHEBI:58349"/>
        <dbReference type="ChEBI" id="CHEBI:537519"/>
        <dbReference type="EC" id="1.2.1.11"/>
    </reaction>
    <physiologicalReaction direction="right-to-left" evidence="8">
        <dbReference type="Rhea" id="RHEA:24286"/>
    </physiologicalReaction>
</comment>
<evidence type="ECO:0000256" key="5">
    <source>
        <dbReference type="ARBA" id="ARBA00022697"/>
    </source>
</evidence>
<dbReference type="CDD" id="cd02315">
    <property type="entry name" value="ScASADH_like_N"/>
    <property type="match status" value="1"/>
</dbReference>
<dbReference type="InterPro" id="IPR000534">
    <property type="entry name" value="Semialdehyde_DH_NAD-bd"/>
</dbReference>
<dbReference type="SMART" id="SM00859">
    <property type="entry name" value="Semialdhyde_dh"/>
    <property type="match status" value="1"/>
</dbReference>
<dbReference type="GO" id="GO:0009088">
    <property type="term" value="P:threonine biosynthetic process"/>
    <property type="evidence" value="ECO:0007669"/>
    <property type="project" value="UniProtKB-KW"/>
</dbReference>
<name>A0A2A9MBU4_BESBE</name>
<accession>A0A2A9MBU4</accession>
<dbReference type="Proteomes" id="UP000224006">
    <property type="component" value="Chromosome IV"/>
</dbReference>
<evidence type="ECO:0000256" key="10">
    <source>
        <dbReference type="ARBA" id="ARBA00050041"/>
    </source>
</evidence>
<dbReference type="VEuPathDB" id="ToxoDB:BESB_055990"/>
<dbReference type="Pfam" id="PF01118">
    <property type="entry name" value="Semialdhyde_dh"/>
    <property type="match status" value="1"/>
</dbReference>
<evidence type="ECO:0000313" key="14">
    <source>
        <dbReference type="Proteomes" id="UP000224006"/>
    </source>
</evidence>
<feature type="domain" description="Semialdehyde dehydrogenase NAD-binding" evidence="12">
    <location>
        <begin position="30"/>
        <end position="160"/>
    </location>
</feature>
<dbReference type="InterPro" id="IPR012280">
    <property type="entry name" value="Semialdhyde_DH_dimer_dom"/>
</dbReference>
<organism evidence="13 14">
    <name type="scientific">Besnoitia besnoiti</name>
    <name type="common">Apicomplexan protozoan</name>
    <dbReference type="NCBI Taxonomy" id="94643"/>
    <lineage>
        <taxon>Eukaryota</taxon>
        <taxon>Sar</taxon>
        <taxon>Alveolata</taxon>
        <taxon>Apicomplexa</taxon>
        <taxon>Conoidasida</taxon>
        <taxon>Coccidia</taxon>
        <taxon>Eucoccidiorida</taxon>
        <taxon>Eimeriorina</taxon>
        <taxon>Sarcocystidae</taxon>
        <taxon>Besnoitia</taxon>
    </lineage>
</organism>
<dbReference type="Gene3D" id="3.40.50.720">
    <property type="entry name" value="NAD(P)-binding Rossmann-like Domain"/>
    <property type="match status" value="1"/>
</dbReference>
<evidence type="ECO:0000256" key="11">
    <source>
        <dbReference type="SAM" id="MobiDB-lite"/>
    </source>
</evidence>
<evidence type="ECO:0000259" key="12">
    <source>
        <dbReference type="SMART" id="SM00859"/>
    </source>
</evidence>
<dbReference type="PANTHER" id="PTHR46718">
    <property type="entry name" value="ASPARTATE-SEMIALDEHYDE DEHYDROGENASE"/>
    <property type="match status" value="1"/>
</dbReference>
<keyword evidence="6" id="KW-0521">NADP</keyword>
<dbReference type="OrthoDB" id="1894490at2759"/>
<keyword evidence="14" id="KW-1185">Reference proteome</keyword>
<evidence type="ECO:0000256" key="3">
    <source>
        <dbReference type="ARBA" id="ARBA00010584"/>
    </source>
</evidence>
<evidence type="ECO:0000256" key="6">
    <source>
        <dbReference type="ARBA" id="ARBA00022857"/>
    </source>
</evidence>
<comment type="pathway">
    <text evidence="2">Amino-acid biosynthesis; L-threonine biosynthesis; L-threonine from L-aspartate: step 2/5.</text>
</comment>
<proteinExistence type="inferred from homology"/>
<dbReference type="KEGG" id="bbes:BESB_055990"/>
<dbReference type="InterPro" id="IPR036291">
    <property type="entry name" value="NAD(P)-bd_dom_sf"/>
</dbReference>
<dbReference type="GO" id="GO:0009086">
    <property type="term" value="P:methionine biosynthetic process"/>
    <property type="evidence" value="ECO:0007669"/>
    <property type="project" value="TreeGrafter"/>
</dbReference>
<dbReference type="InterPro" id="IPR005676">
    <property type="entry name" value="Asp_semi-ald_DH_pep-lack"/>
</dbReference>
<dbReference type="PANTHER" id="PTHR46718:SF1">
    <property type="entry name" value="ASPARTATE-SEMIALDEHYDE DEHYDROGENASE"/>
    <property type="match status" value="1"/>
</dbReference>
<comment type="pathway">
    <text evidence="1">Amino-acid biosynthesis; L-methionine biosynthesis via de novo pathway; L-homoserine from L-aspartate: step 2/3.</text>
</comment>
<evidence type="ECO:0000313" key="13">
    <source>
        <dbReference type="EMBL" id="PFH35948.1"/>
    </source>
</evidence>
<evidence type="ECO:0000256" key="4">
    <source>
        <dbReference type="ARBA" id="ARBA00013120"/>
    </source>
</evidence>
<dbReference type="EC" id="1.2.1.11" evidence="4"/>
<evidence type="ECO:0000256" key="2">
    <source>
        <dbReference type="ARBA" id="ARBA00005097"/>
    </source>
</evidence>
<comment type="caution">
    <text evidence="13">The sequence shown here is derived from an EMBL/GenBank/DDBJ whole genome shotgun (WGS) entry which is preliminary data.</text>
</comment>
<dbReference type="RefSeq" id="XP_029219957.1">
    <property type="nucleotide sequence ID" value="XM_029364034.1"/>
</dbReference>
<dbReference type="GO" id="GO:0051287">
    <property type="term" value="F:NAD binding"/>
    <property type="evidence" value="ECO:0007669"/>
    <property type="project" value="InterPro"/>
</dbReference>
<dbReference type="NCBIfam" id="NF006416">
    <property type="entry name" value="PRK08664.1"/>
    <property type="match status" value="1"/>
</dbReference>
<dbReference type="SUPFAM" id="SSF55347">
    <property type="entry name" value="Glyceraldehyde-3-phosphate dehydrogenase-like, C-terminal domain"/>
    <property type="match status" value="1"/>
</dbReference>
<keyword evidence="5" id="KW-0791">Threonine biosynthesis</keyword>
<evidence type="ECO:0000256" key="8">
    <source>
        <dbReference type="ARBA" id="ARBA00049864"/>
    </source>
</evidence>
<dbReference type="GO" id="GO:0050661">
    <property type="term" value="F:NADP binding"/>
    <property type="evidence" value="ECO:0007669"/>
    <property type="project" value="InterPro"/>
</dbReference>
<dbReference type="Gene3D" id="3.30.360.10">
    <property type="entry name" value="Dihydrodipicolinate Reductase, domain 2"/>
    <property type="match status" value="1"/>
</dbReference>
<evidence type="ECO:0000256" key="1">
    <source>
        <dbReference type="ARBA" id="ARBA00005021"/>
    </source>
</evidence>
<dbReference type="EMBL" id="NWUJ01000004">
    <property type="protein sequence ID" value="PFH35948.1"/>
    <property type="molecule type" value="Genomic_DNA"/>
</dbReference>
<dbReference type="AlphaFoldDB" id="A0A2A9MBU4"/>
<feature type="region of interest" description="Disordered" evidence="11">
    <location>
        <begin position="401"/>
        <end position="434"/>
    </location>
</feature>
<dbReference type="NCBIfam" id="TIGR00978">
    <property type="entry name" value="asd_EA"/>
    <property type="match status" value="1"/>
</dbReference>
<comment type="function">
    <text evidence="9">Catalyzes the NADPH-dependent formation of L-aspartate 4-semialdehyde (L-ASA) by the reductive dephosphorylation of 4-phospho-L-aspartate. Mediates the second step in the biosynthesis of amino acids that derive from aspartate (the aspartate family of amino acids), including methioinine and threonine, the latter of which is a precursor to isoleucine.</text>
</comment>
<dbReference type="SUPFAM" id="SSF51735">
    <property type="entry name" value="NAD(P)-binding Rossmann-fold domains"/>
    <property type="match status" value="1"/>
</dbReference>
<dbReference type="GO" id="GO:0046983">
    <property type="term" value="F:protein dimerization activity"/>
    <property type="evidence" value="ECO:0007669"/>
    <property type="project" value="InterPro"/>
</dbReference>
<reference evidence="13 14" key="1">
    <citation type="submission" date="2017-09" db="EMBL/GenBank/DDBJ databases">
        <title>Genome sequencing of Besnoitia besnoiti strain Bb-Ger1.</title>
        <authorList>
            <person name="Schares G."/>
            <person name="Venepally P."/>
            <person name="Lorenzi H.A."/>
        </authorList>
    </citation>
    <scope>NUCLEOTIDE SEQUENCE [LARGE SCALE GENOMIC DNA]</scope>
    <source>
        <strain evidence="13 14">Bb-Ger1</strain>
    </source>
</reference>